<evidence type="ECO:0000256" key="8">
    <source>
        <dbReference type="ARBA" id="ARBA00048348"/>
    </source>
</evidence>
<dbReference type="CDD" id="cd03124">
    <property type="entry name" value="alpha_CA_prokaryotic_like"/>
    <property type="match status" value="1"/>
</dbReference>
<dbReference type="SMART" id="SM01057">
    <property type="entry name" value="Carb_anhydrase"/>
    <property type="match status" value="1"/>
</dbReference>
<dbReference type="InterPro" id="IPR023561">
    <property type="entry name" value="Carbonic_anhydrase_a-class"/>
</dbReference>
<dbReference type="PROSITE" id="PS00162">
    <property type="entry name" value="ALPHA_CA_1"/>
    <property type="match status" value="1"/>
</dbReference>
<gene>
    <name evidence="11" type="ORF">BN869_000007116_1</name>
</gene>
<evidence type="ECO:0000256" key="6">
    <source>
        <dbReference type="ARBA" id="ARBA00022833"/>
    </source>
</evidence>
<evidence type="ECO:0000256" key="5">
    <source>
        <dbReference type="ARBA" id="ARBA00022723"/>
    </source>
</evidence>
<name>A0A0B7K0Z9_BIOOC</name>
<dbReference type="AlphaFoldDB" id="A0A0B7K0Z9"/>
<evidence type="ECO:0000256" key="1">
    <source>
        <dbReference type="ARBA" id="ARBA00001947"/>
    </source>
</evidence>
<organism evidence="11">
    <name type="scientific">Bionectria ochroleuca</name>
    <name type="common">Gliocladium roseum</name>
    <dbReference type="NCBI Taxonomy" id="29856"/>
    <lineage>
        <taxon>Eukaryota</taxon>
        <taxon>Fungi</taxon>
        <taxon>Dikarya</taxon>
        <taxon>Ascomycota</taxon>
        <taxon>Pezizomycotina</taxon>
        <taxon>Sordariomycetes</taxon>
        <taxon>Hypocreomycetidae</taxon>
        <taxon>Hypocreales</taxon>
        <taxon>Bionectriaceae</taxon>
        <taxon>Clonostachys</taxon>
    </lineage>
</organism>
<dbReference type="InterPro" id="IPR001148">
    <property type="entry name" value="CA_dom"/>
</dbReference>
<sequence length="273" mass="29478">MVQLYRILALSLSLVHTALAACNYGTTEFPREPNVPIGTFGYTGLDGPLNWYSLNKSANILCAEGHFQSPINLNSSIPVAPGNHGLTLNITSYPEGVELENLGTTLEVPANGTFTTADNTYSLAQFHFHTPSEHRIDLEYHPMELHFVFQAADKSIAVVAFVIGIGSANPLLTSVFENAVGAATPGEATLTGPLVFTDLEDHFSSNDVFEYSGSLTTPPCSENVLWYVSAEPLTVDQGTYIKAKKIMKFNSRYTQNVPGGMSLLQNSANAINS</sequence>
<feature type="domain" description="Alpha-carbonic anhydrase" evidence="10">
    <location>
        <begin position="38"/>
        <end position="273"/>
    </location>
</feature>
<feature type="signal peptide" evidence="9">
    <location>
        <begin position="1"/>
        <end position="20"/>
    </location>
</feature>
<dbReference type="PROSITE" id="PS51257">
    <property type="entry name" value="PROKAR_LIPOPROTEIN"/>
    <property type="match status" value="1"/>
</dbReference>
<evidence type="ECO:0000256" key="7">
    <source>
        <dbReference type="ARBA" id="ARBA00023239"/>
    </source>
</evidence>
<dbReference type="SUPFAM" id="SSF51069">
    <property type="entry name" value="Carbonic anhydrase"/>
    <property type="match status" value="1"/>
</dbReference>
<evidence type="ECO:0000256" key="4">
    <source>
        <dbReference type="ARBA" id="ARBA00012925"/>
    </source>
</evidence>
<dbReference type="InterPro" id="IPR018338">
    <property type="entry name" value="Carbonic_anhydrase_a-class_CS"/>
</dbReference>
<evidence type="ECO:0000256" key="9">
    <source>
        <dbReference type="RuleBase" id="RU367011"/>
    </source>
</evidence>
<dbReference type="InterPro" id="IPR036398">
    <property type="entry name" value="CA_dom_sf"/>
</dbReference>
<dbReference type="InterPro" id="IPR041891">
    <property type="entry name" value="Alpha_CA_prokaryot-like"/>
</dbReference>
<protein>
    <recommendedName>
        <fullName evidence="4 9">Carbonic anhydrase</fullName>
        <ecNumber evidence="4 9">4.2.1.1</ecNumber>
    </recommendedName>
</protein>
<feature type="chain" id="PRO_5025087126" description="Carbonic anhydrase" evidence="9">
    <location>
        <begin position="21"/>
        <end position="273"/>
    </location>
</feature>
<keyword evidence="9" id="KW-0732">Signal</keyword>
<comment type="cofactor">
    <cofactor evidence="1 9">
        <name>Zn(2+)</name>
        <dbReference type="ChEBI" id="CHEBI:29105"/>
    </cofactor>
</comment>
<dbReference type="GO" id="GO:0008270">
    <property type="term" value="F:zinc ion binding"/>
    <property type="evidence" value="ECO:0007669"/>
    <property type="project" value="UniProtKB-UniRule"/>
</dbReference>
<dbReference type="PANTHER" id="PTHR18952">
    <property type="entry name" value="CARBONIC ANHYDRASE"/>
    <property type="match status" value="1"/>
</dbReference>
<dbReference type="Gene3D" id="3.10.200.10">
    <property type="entry name" value="Alpha carbonic anhydrase"/>
    <property type="match status" value="1"/>
</dbReference>
<dbReference type="EC" id="4.2.1.1" evidence="4 9"/>
<keyword evidence="6 9" id="KW-0862">Zinc</keyword>
<dbReference type="GO" id="GO:0004089">
    <property type="term" value="F:carbonate dehydratase activity"/>
    <property type="evidence" value="ECO:0007669"/>
    <property type="project" value="UniProtKB-UniRule"/>
</dbReference>
<comment type="catalytic activity">
    <reaction evidence="8 9">
        <text>hydrogencarbonate + H(+) = CO2 + H2O</text>
        <dbReference type="Rhea" id="RHEA:10748"/>
        <dbReference type="ChEBI" id="CHEBI:15377"/>
        <dbReference type="ChEBI" id="CHEBI:15378"/>
        <dbReference type="ChEBI" id="CHEBI:16526"/>
        <dbReference type="ChEBI" id="CHEBI:17544"/>
        <dbReference type="EC" id="4.2.1.1"/>
    </reaction>
</comment>
<dbReference type="Pfam" id="PF00194">
    <property type="entry name" value="Carb_anhydrase"/>
    <property type="match status" value="1"/>
</dbReference>
<accession>A0A0B7K0Z9</accession>
<keyword evidence="7 9" id="KW-0456">Lyase</keyword>
<evidence type="ECO:0000256" key="3">
    <source>
        <dbReference type="ARBA" id="ARBA00010718"/>
    </source>
</evidence>
<comment type="function">
    <text evidence="2 9">Reversible hydration of carbon dioxide.</text>
</comment>
<dbReference type="PANTHER" id="PTHR18952:SF265">
    <property type="entry name" value="CARBONIC ANHYDRASE"/>
    <property type="match status" value="1"/>
</dbReference>
<dbReference type="EMBL" id="CDPU01000021">
    <property type="protein sequence ID" value="CEO51058.1"/>
    <property type="molecule type" value="Genomic_DNA"/>
</dbReference>
<dbReference type="PROSITE" id="PS51144">
    <property type="entry name" value="ALPHA_CA_2"/>
    <property type="match status" value="1"/>
</dbReference>
<evidence type="ECO:0000259" key="10">
    <source>
        <dbReference type="PROSITE" id="PS51144"/>
    </source>
</evidence>
<keyword evidence="5 9" id="KW-0479">Metal-binding</keyword>
<proteinExistence type="inferred from homology"/>
<reference evidence="11" key="1">
    <citation type="submission" date="2015-01" db="EMBL/GenBank/DDBJ databases">
        <authorList>
            <person name="Durling Mikael"/>
        </authorList>
    </citation>
    <scope>NUCLEOTIDE SEQUENCE</scope>
</reference>
<evidence type="ECO:0000313" key="11">
    <source>
        <dbReference type="EMBL" id="CEO51058.1"/>
    </source>
</evidence>
<comment type="similarity">
    <text evidence="3 9">Belongs to the alpha-carbonic anhydrase family.</text>
</comment>
<evidence type="ECO:0000256" key="2">
    <source>
        <dbReference type="ARBA" id="ARBA00002904"/>
    </source>
</evidence>